<protein>
    <submittedName>
        <fullName evidence="2">Phosphoprotein phosphatase</fullName>
    </submittedName>
</protein>
<organism evidence="2 3">
    <name type="scientific">Enhygromyxa salina</name>
    <dbReference type="NCBI Taxonomy" id="215803"/>
    <lineage>
        <taxon>Bacteria</taxon>
        <taxon>Pseudomonadati</taxon>
        <taxon>Myxococcota</taxon>
        <taxon>Polyangia</taxon>
        <taxon>Nannocystales</taxon>
        <taxon>Nannocystaceae</taxon>
        <taxon>Enhygromyxa</taxon>
    </lineage>
</organism>
<comment type="caution">
    <text evidence="2">The sequence shown here is derived from an EMBL/GenBank/DDBJ whole genome shotgun (WGS) entry which is preliminary data.</text>
</comment>
<feature type="domain" description="FCP1 homology" evidence="1">
    <location>
        <begin position="2"/>
        <end position="162"/>
    </location>
</feature>
<sequence length="179" mass="20607">MAPLYDKLLVLDLDETLVHGTTEPLERPPDYQVGEYAIYRRPGVSEFLERCFERFEVGVWTASTLSYAHPVLAQLTDPARFAFVWGRGRCTLRCDPETRDYEQIKDIRKLRRAGYARAKIIFVDDTPANIARSYGNYVQISPYLGALEDTELAALALYLDDLGPHPNIRGLEKRGWRRR</sequence>
<evidence type="ECO:0000313" key="2">
    <source>
        <dbReference type="EMBL" id="KIG12799.1"/>
    </source>
</evidence>
<evidence type="ECO:0000259" key="1">
    <source>
        <dbReference type="PROSITE" id="PS50969"/>
    </source>
</evidence>
<dbReference type="PANTHER" id="PTHR12210">
    <property type="entry name" value="DULLARD PROTEIN PHOSPHATASE"/>
    <property type="match status" value="1"/>
</dbReference>
<dbReference type="Pfam" id="PF03031">
    <property type="entry name" value="NIF"/>
    <property type="match status" value="1"/>
</dbReference>
<dbReference type="InterPro" id="IPR023214">
    <property type="entry name" value="HAD_sf"/>
</dbReference>
<gene>
    <name evidence="2" type="ORF">DB30_01007</name>
</gene>
<evidence type="ECO:0000313" key="3">
    <source>
        <dbReference type="Proteomes" id="UP000031599"/>
    </source>
</evidence>
<dbReference type="PROSITE" id="PS50969">
    <property type="entry name" value="FCP1"/>
    <property type="match status" value="1"/>
</dbReference>
<dbReference type="InterPro" id="IPR036412">
    <property type="entry name" value="HAD-like_sf"/>
</dbReference>
<dbReference type="Proteomes" id="UP000031599">
    <property type="component" value="Unassembled WGS sequence"/>
</dbReference>
<dbReference type="SMART" id="SM00577">
    <property type="entry name" value="CPDc"/>
    <property type="match status" value="1"/>
</dbReference>
<accession>A0A0C1Z5C0</accession>
<proteinExistence type="predicted"/>
<dbReference type="CDD" id="cd07521">
    <property type="entry name" value="HAD_FCP1-like"/>
    <property type="match status" value="1"/>
</dbReference>
<dbReference type="Gene3D" id="3.40.50.1000">
    <property type="entry name" value="HAD superfamily/HAD-like"/>
    <property type="match status" value="1"/>
</dbReference>
<dbReference type="EMBL" id="JMCC02000118">
    <property type="protein sequence ID" value="KIG12799.1"/>
    <property type="molecule type" value="Genomic_DNA"/>
</dbReference>
<reference evidence="2 3" key="1">
    <citation type="submission" date="2014-12" db="EMBL/GenBank/DDBJ databases">
        <title>Genome assembly of Enhygromyxa salina DSM 15201.</title>
        <authorList>
            <person name="Sharma G."/>
            <person name="Subramanian S."/>
        </authorList>
    </citation>
    <scope>NUCLEOTIDE SEQUENCE [LARGE SCALE GENOMIC DNA]</scope>
    <source>
        <strain evidence="2 3">DSM 15201</strain>
    </source>
</reference>
<dbReference type="InterPro" id="IPR050365">
    <property type="entry name" value="TIM50"/>
</dbReference>
<dbReference type="AlphaFoldDB" id="A0A0C1Z5C0"/>
<name>A0A0C1Z5C0_9BACT</name>
<dbReference type="SUPFAM" id="SSF56784">
    <property type="entry name" value="HAD-like"/>
    <property type="match status" value="1"/>
</dbReference>
<dbReference type="InterPro" id="IPR004274">
    <property type="entry name" value="FCP1_dom"/>
</dbReference>